<evidence type="ECO:0000313" key="2">
    <source>
        <dbReference type="EMBL" id="TCV12863.1"/>
    </source>
</evidence>
<organism evidence="2 3">
    <name type="scientific">Sphingobacterium alimentarium</name>
    <dbReference type="NCBI Taxonomy" id="797292"/>
    <lineage>
        <taxon>Bacteria</taxon>
        <taxon>Pseudomonadati</taxon>
        <taxon>Bacteroidota</taxon>
        <taxon>Sphingobacteriia</taxon>
        <taxon>Sphingobacteriales</taxon>
        <taxon>Sphingobacteriaceae</taxon>
        <taxon>Sphingobacterium</taxon>
    </lineage>
</organism>
<dbReference type="AlphaFoldDB" id="A0A4R3VW77"/>
<feature type="transmembrane region" description="Helical" evidence="1">
    <location>
        <begin position="382"/>
        <end position="403"/>
    </location>
</feature>
<dbReference type="RefSeq" id="WP_132777810.1">
    <property type="nucleotide sequence ID" value="NZ_SMBZ01000022.1"/>
</dbReference>
<evidence type="ECO:0008006" key="4">
    <source>
        <dbReference type="Google" id="ProtNLM"/>
    </source>
</evidence>
<keyword evidence="1" id="KW-0812">Transmembrane</keyword>
<reference evidence="2 3" key="1">
    <citation type="submission" date="2019-03" db="EMBL/GenBank/DDBJ databases">
        <title>Genomic Encyclopedia of Type Strains, Phase IV (KMG-IV): sequencing the most valuable type-strain genomes for metagenomic binning, comparative biology and taxonomic classification.</title>
        <authorList>
            <person name="Goeker M."/>
        </authorList>
    </citation>
    <scope>NUCLEOTIDE SEQUENCE [LARGE SCALE GENOMIC DNA]</scope>
    <source>
        <strain evidence="2 3">DSM 22362</strain>
    </source>
</reference>
<dbReference type="EMBL" id="SMBZ01000022">
    <property type="protein sequence ID" value="TCV12863.1"/>
    <property type="molecule type" value="Genomic_DNA"/>
</dbReference>
<keyword evidence="1" id="KW-1133">Transmembrane helix</keyword>
<dbReference type="OrthoDB" id="994644at2"/>
<evidence type="ECO:0000256" key="1">
    <source>
        <dbReference type="SAM" id="Phobius"/>
    </source>
</evidence>
<dbReference type="Proteomes" id="UP000295197">
    <property type="component" value="Unassembled WGS sequence"/>
</dbReference>
<accession>A0A4R3VW77</accession>
<evidence type="ECO:0000313" key="3">
    <source>
        <dbReference type="Proteomes" id="UP000295197"/>
    </source>
</evidence>
<name>A0A4R3VW77_9SPHI</name>
<sequence length="409" mass="46336">MTKNHYKHFIFNAILFAMFCFPSSLWGQQGKAKIIPTGSEYHRITIPQEFRSLIGNALSKIRIKDKNGHEVPYIYVQQVLDYTNFVTVACDKISTDSTQTFIIPNTAKKKISSYVLEIANTNVSKNYSIEGSHNKEEWFALENHGVLGNLQSPSETSVLAPVHFPLNDYTYIRIRMDDKRSAPINVLKIGYIEISNLEQDYVKLRDIRVATQEIQKEKITRLQITKAGRSSVDIIQFHVSNPAHFTRPARLYSKERVAYKKKEQTMHIGEYDFNLANTNARQIEIPASEYPQTLYIDIQNDDNPPLQIDSISLFQTPLSIVALLQNGEQYTLEADSSWTSPTYDLAKLNMDFSKITKEAKVTEISMQTASPESASGNKTGKIILIIGCIAGVAVLFFFGASLIKDMKKE</sequence>
<comment type="caution">
    <text evidence="2">The sequence shown here is derived from an EMBL/GenBank/DDBJ whole genome shotgun (WGS) entry which is preliminary data.</text>
</comment>
<keyword evidence="1" id="KW-0472">Membrane</keyword>
<protein>
    <recommendedName>
        <fullName evidence="4">DUF3999 family protein</fullName>
    </recommendedName>
</protein>
<keyword evidence="3" id="KW-1185">Reference proteome</keyword>
<gene>
    <name evidence="2" type="ORF">EDC17_102232</name>
</gene>
<proteinExistence type="predicted"/>